<reference evidence="1 2" key="1">
    <citation type="submission" date="2018-12" db="EMBL/GenBank/DDBJ databases">
        <title>Unveiling genomic diversity among members of the Bifidobacterium pseudolongum species, a widely distributed gut commensal of the animal kingdom.</title>
        <authorList>
            <person name="Lugli G.A."/>
            <person name="Duranti S."/>
            <person name="Albert K."/>
            <person name="Mancabelli L."/>
            <person name="Napoli S."/>
            <person name="Viappiani A."/>
            <person name="Anzalone R."/>
            <person name="Longhi G."/>
            <person name="Milani C."/>
            <person name="Turroni F."/>
            <person name="Alessandri G."/>
            <person name="Sela D.A."/>
            <person name="Van Sinderen D."/>
            <person name="Ventura M."/>
        </authorList>
    </citation>
    <scope>NUCLEOTIDE SEQUENCE [LARGE SCALE GENOMIC DNA]</scope>
    <source>
        <strain evidence="1 2">2071B</strain>
    </source>
</reference>
<proteinExistence type="predicted"/>
<dbReference type="Proteomes" id="UP000291187">
    <property type="component" value="Unassembled WGS sequence"/>
</dbReference>
<dbReference type="EMBL" id="RYUM01000008">
    <property type="protein sequence ID" value="RYQ19830.1"/>
    <property type="molecule type" value="Genomic_DNA"/>
</dbReference>
<dbReference type="AlphaFoldDB" id="A0A4Q5A8M2"/>
<comment type="caution">
    <text evidence="1">The sequence shown here is derived from an EMBL/GenBank/DDBJ whole genome shotgun (WGS) entry which is preliminary data.</text>
</comment>
<name>A0A4Q5A8M2_9BIFI</name>
<organism evidence="1 2">
    <name type="scientific">Bifidobacterium pseudolongum subsp. globosum</name>
    <dbReference type="NCBI Taxonomy" id="1690"/>
    <lineage>
        <taxon>Bacteria</taxon>
        <taxon>Bacillati</taxon>
        <taxon>Actinomycetota</taxon>
        <taxon>Actinomycetes</taxon>
        <taxon>Bifidobacteriales</taxon>
        <taxon>Bifidobacteriaceae</taxon>
        <taxon>Bifidobacterium</taxon>
    </lineage>
</organism>
<sequence>MRHAPRISMSIIVLLCAVMLAIGMGLALILIRPAPPTDLDSTATVGTMTVEDGVFDDRRAVTFRLTQSDTSTLQMPQDGTLTDSTCTAGATLQSGTSMFSIDDHAVLSMHTDIPLFRPLAIGTQGNDVRALHDELRDLGYAAPDEDTFSSASIAAFNALAEKNGALPITVDNGWILSPAQILWQPDRTMTIRQCPVRVGTQVHAGDAIAQTAPSITNAVIIRTSGNTDGQLAAGKRTVTIAGKTFEIDDGVTEMNDPAFLNAIASSHEYQSMLTGSGSGVSVSSSLTASSQQSASADGSPVEVIYQWSLTAPRTVSIVPPSALTDVGDGKGCVTVGGKPQKVTIVASQLGKSMVEPQSGTLTHVDVPANKTVSCR</sequence>
<accession>A0A4Q5A8M2</accession>
<gene>
    <name evidence="1" type="ORF">PG2071B_0635</name>
</gene>
<evidence type="ECO:0000313" key="1">
    <source>
        <dbReference type="EMBL" id="RYQ19830.1"/>
    </source>
</evidence>
<protein>
    <submittedName>
        <fullName evidence="1">Peptidoglycan-binding domain 1 protein</fullName>
    </submittedName>
</protein>
<evidence type="ECO:0000313" key="2">
    <source>
        <dbReference type="Proteomes" id="UP000291187"/>
    </source>
</evidence>